<dbReference type="Proteomes" id="UP000556084">
    <property type="component" value="Unassembled WGS sequence"/>
</dbReference>
<dbReference type="Gene3D" id="2.30.31.20">
    <property type="entry name" value="Sporulation-specific cell division protein SsgB"/>
    <property type="match status" value="1"/>
</dbReference>
<sequence length="139" mass="14966">MHTVVERKLQASLVLSPELVVPVPARLSYRTADPYAACITFHVDSISPVTWTFARELLAAGVFRAAGEGDVRVWPGRTGGRAVVCMALSSPLGEALVTLPAAAVSGWLELTMRMVPPGAERDRLDLDTSLRELLTPEAQ</sequence>
<keyword evidence="6" id="KW-0131">Cell cycle</keyword>
<keyword evidence="8" id="KW-1185">Reference proteome</keyword>
<keyword evidence="3" id="KW-0132">Cell division</keyword>
<evidence type="ECO:0000256" key="6">
    <source>
        <dbReference type="ARBA" id="ARBA00023306"/>
    </source>
</evidence>
<evidence type="ECO:0008006" key="9">
    <source>
        <dbReference type="Google" id="ProtNLM"/>
    </source>
</evidence>
<dbReference type="GO" id="GO:0030428">
    <property type="term" value="C:cell septum"/>
    <property type="evidence" value="ECO:0007669"/>
    <property type="project" value="UniProtKB-SubCell"/>
</dbReference>
<accession>A0A7W7LL12</accession>
<proteinExistence type="inferred from homology"/>
<gene>
    <name evidence="7" type="ORF">FHS39_001181</name>
</gene>
<keyword evidence="5" id="KW-0717">Septation</keyword>
<keyword evidence="4" id="KW-0749">Sporulation</keyword>
<dbReference type="EMBL" id="JACHJH010000002">
    <property type="protein sequence ID" value="MBB4892170.1"/>
    <property type="molecule type" value="Genomic_DNA"/>
</dbReference>
<evidence type="ECO:0000313" key="8">
    <source>
        <dbReference type="Proteomes" id="UP000556084"/>
    </source>
</evidence>
<comment type="caution">
    <text evidence="7">The sequence shown here is derived from an EMBL/GenBank/DDBJ whole genome shotgun (WGS) entry which is preliminary data.</text>
</comment>
<evidence type="ECO:0000256" key="2">
    <source>
        <dbReference type="ARBA" id="ARBA00009323"/>
    </source>
</evidence>
<name>A0A7W7LL12_9ACTN</name>
<reference evidence="7 8" key="1">
    <citation type="submission" date="2020-08" db="EMBL/GenBank/DDBJ databases">
        <title>Genomic Encyclopedia of Type Strains, Phase III (KMG-III): the genomes of soil and plant-associated and newly described type strains.</title>
        <authorList>
            <person name="Whitman W."/>
        </authorList>
    </citation>
    <scope>NUCLEOTIDE SEQUENCE [LARGE SCALE GENOMIC DNA]</scope>
    <source>
        <strain evidence="7 8">CECT 3266</strain>
    </source>
</reference>
<dbReference type="Pfam" id="PF04686">
    <property type="entry name" value="SsgA"/>
    <property type="match status" value="1"/>
</dbReference>
<evidence type="ECO:0000256" key="1">
    <source>
        <dbReference type="ARBA" id="ARBA00004431"/>
    </source>
</evidence>
<comment type="similarity">
    <text evidence="2">Belongs to the SsgA family.</text>
</comment>
<evidence type="ECO:0000313" key="7">
    <source>
        <dbReference type="EMBL" id="MBB4892170.1"/>
    </source>
</evidence>
<dbReference type="GO" id="GO:0030435">
    <property type="term" value="P:sporulation resulting in formation of a cellular spore"/>
    <property type="evidence" value="ECO:0007669"/>
    <property type="project" value="UniProtKB-KW"/>
</dbReference>
<comment type="subcellular location">
    <subcellularLocation>
        <location evidence="1">Cell septum</location>
    </subcellularLocation>
</comment>
<evidence type="ECO:0000256" key="5">
    <source>
        <dbReference type="ARBA" id="ARBA00023210"/>
    </source>
</evidence>
<dbReference type="AlphaFoldDB" id="A0A7W7LL12"/>
<dbReference type="RefSeq" id="WP_184346935.1">
    <property type="nucleotide sequence ID" value="NZ_JACHJH010000002.1"/>
</dbReference>
<organism evidence="7 8">
    <name type="scientific">Streptomyces olivoverticillatus</name>
    <dbReference type="NCBI Taxonomy" id="66427"/>
    <lineage>
        <taxon>Bacteria</taxon>
        <taxon>Bacillati</taxon>
        <taxon>Actinomycetota</taxon>
        <taxon>Actinomycetes</taxon>
        <taxon>Kitasatosporales</taxon>
        <taxon>Streptomycetaceae</taxon>
        <taxon>Streptomyces</taxon>
    </lineage>
</organism>
<evidence type="ECO:0000256" key="4">
    <source>
        <dbReference type="ARBA" id="ARBA00022969"/>
    </source>
</evidence>
<dbReference type="InterPro" id="IPR038658">
    <property type="entry name" value="SsgB_sf"/>
</dbReference>
<protein>
    <recommendedName>
        <fullName evidence="9">SsgA family sporulation/cell division regulator</fullName>
    </recommendedName>
</protein>
<evidence type="ECO:0000256" key="3">
    <source>
        <dbReference type="ARBA" id="ARBA00022618"/>
    </source>
</evidence>
<dbReference type="GO" id="GO:0000917">
    <property type="term" value="P:division septum assembly"/>
    <property type="evidence" value="ECO:0007669"/>
    <property type="project" value="UniProtKB-KW"/>
</dbReference>
<dbReference type="InterPro" id="IPR006776">
    <property type="entry name" value="SsgB"/>
</dbReference>